<name>A0A382VFW0_9ZZZZ</name>
<evidence type="ECO:0000313" key="1">
    <source>
        <dbReference type="EMBL" id="SVD45280.1"/>
    </source>
</evidence>
<dbReference type="EMBL" id="UINC01151584">
    <property type="protein sequence ID" value="SVD45280.1"/>
    <property type="molecule type" value="Genomic_DNA"/>
</dbReference>
<protein>
    <submittedName>
        <fullName evidence="1">Uncharacterized protein</fullName>
    </submittedName>
</protein>
<sequence length="122" mass="13723">MMVEGVDEIMAKGPEEYWSSFIPAAQDAIDNRTQVPSRSGRATYRIWKYDYSAERFFIENENTGRKNSSIGKQEFLNSITKLLHAGGTIDCGEMNSVGLHEVVIAIIHPWLDTDGEVIRSTI</sequence>
<accession>A0A382VFW0</accession>
<gene>
    <name evidence="1" type="ORF">METZ01_LOCUS398134</name>
</gene>
<dbReference type="AlphaFoldDB" id="A0A382VFW0"/>
<proteinExistence type="predicted"/>
<organism evidence="1">
    <name type="scientific">marine metagenome</name>
    <dbReference type="NCBI Taxonomy" id="408172"/>
    <lineage>
        <taxon>unclassified sequences</taxon>
        <taxon>metagenomes</taxon>
        <taxon>ecological metagenomes</taxon>
    </lineage>
</organism>
<reference evidence="1" key="1">
    <citation type="submission" date="2018-05" db="EMBL/GenBank/DDBJ databases">
        <authorList>
            <person name="Lanie J.A."/>
            <person name="Ng W.-L."/>
            <person name="Kazmierczak K.M."/>
            <person name="Andrzejewski T.M."/>
            <person name="Davidsen T.M."/>
            <person name="Wayne K.J."/>
            <person name="Tettelin H."/>
            <person name="Glass J.I."/>
            <person name="Rusch D."/>
            <person name="Podicherti R."/>
            <person name="Tsui H.-C.T."/>
            <person name="Winkler M.E."/>
        </authorList>
    </citation>
    <scope>NUCLEOTIDE SEQUENCE</scope>
</reference>